<dbReference type="EMBL" id="CACVKT020000754">
    <property type="protein sequence ID" value="CAC5362718.1"/>
    <property type="molecule type" value="Genomic_DNA"/>
</dbReference>
<dbReference type="InterPro" id="IPR025110">
    <property type="entry name" value="AMP-bd_C"/>
</dbReference>
<organism evidence="4 5">
    <name type="scientific">Mytilus coruscus</name>
    <name type="common">Sea mussel</name>
    <dbReference type="NCBI Taxonomy" id="42192"/>
    <lineage>
        <taxon>Eukaryota</taxon>
        <taxon>Metazoa</taxon>
        <taxon>Spiralia</taxon>
        <taxon>Lophotrochozoa</taxon>
        <taxon>Mollusca</taxon>
        <taxon>Bivalvia</taxon>
        <taxon>Autobranchia</taxon>
        <taxon>Pteriomorphia</taxon>
        <taxon>Mytilida</taxon>
        <taxon>Mytiloidea</taxon>
        <taxon>Mytilidae</taxon>
        <taxon>Mytilinae</taxon>
        <taxon>Mytilus</taxon>
    </lineage>
</organism>
<dbReference type="InterPro" id="IPR000873">
    <property type="entry name" value="AMP-dep_synth/lig_dom"/>
</dbReference>
<dbReference type="InterPro" id="IPR045851">
    <property type="entry name" value="AMP-bd_C_sf"/>
</dbReference>
<keyword evidence="4" id="KW-0436">Ligase</keyword>
<reference evidence="4 5" key="1">
    <citation type="submission" date="2020-06" db="EMBL/GenBank/DDBJ databases">
        <authorList>
            <person name="Li R."/>
            <person name="Bekaert M."/>
        </authorList>
    </citation>
    <scope>NUCLEOTIDE SEQUENCE [LARGE SCALE GENOMIC DNA]</scope>
    <source>
        <strain evidence="5">wild</strain>
    </source>
</reference>
<keyword evidence="5" id="KW-1185">Reference proteome</keyword>
<dbReference type="Proteomes" id="UP000507470">
    <property type="component" value="Unassembled WGS sequence"/>
</dbReference>
<dbReference type="Pfam" id="PF00501">
    <property type="entry name" value="AMP-binding"/>
    <property type="match status" value="1"/>
</dbReference>
<dbReference type="Gene3D" id="2.30.38.10">
    <property type="entry name" value="Luciferase, Domain 3"/>
    <property type="match status" value="1"/>
</dbReference>
<dbReference type="AlphaFoldDB" id="A0A6J8A789"/>
<sequence>MAAIQRSVRIFPASCTHLTRQLFPKPHHRNNLSQARLTCLRYSTDKRSVPPITHVNGETIVRSPYPDLSIPQCSFAEYVFGQLDNFSDFALMVDNTSGRHFSGRKLKEYSIKVASALTKMGFKKGDRILIFCSNCPEYAIMFMACSAIGVIVSTANPVYTDGKEYHKVLNVTEKFYENSHTKRQIIAAELARQISHSESSAIVTLPGLMQTAVQAVNSSKDIAEQVKLIISIGNSDGAIPFSLLMEDDGKTFPENTDINSKEDILVLPYSSGTTGLPKGVMLSHYNIIANIEQLIRGPMSHLTAGKDSLIGVLPFYHIYGMVVVQFGSICLGTKLVTIPKFEPEPFLSAIQKNKISYMHLVPPLALFMAKSPLVEKFDVSTVQNMVFGAAPLGAGLTQELMDRIGANVIQGYGLTETSPATHFDTSPPKVGTVGHPLPNTQSKVIDVHTGKSLGPGETGEVLLAGPQVMLGYLKNQSATDDMVKDGWLHSGDIGHFDEEGYFMITDRLKELIKYKGFQVAPAELEALICTHPAVADVAVIGIQVGEDVGEVPKAYVVPKPGVTLTEEDITNFVDANVAPYKKLRGGVKLIDSIPKTASGKILRREVKNM</sequence>
<dbReference type="EC" id="6.2.1.12" evidence="4"/>
<evidence type="ECO:0000259" key="3">
    <source>
        <dbReference type="Pfam" id="PF13193"/>
    </source>
</evidence>
<protein>
    <submittedName>
        <fullName evidence="4">4CL</fullName>
        <ecNumber evidence="4">6.2.1.12</ecNumber>
    </submittedName>
</protein>
<evidence type="ECO:0000313" key="5">
    <source>
        <dbReference type="Proteomes" id="UP000507470"/>
    </source>
</evidence>
<dbReference type="OrthoDB" id="10253869at2759"/>
<proteinExistence type="inferred from homology"/>
<evidence type="ECO:0000313" key="4">
    <source>
        <dbReference type="EMBL" id="CAC5362718.1"/>
    </source>
</evidence>
<dbReference type="PANTHER" id="PTHR24096:SF422">
    <property type="entry name" value="BCDNA.GH02901"/>
    <property type="match status" value="1"/>
</dbReference>
<comment type="similarity">
    <text evidence="1">Belongs to the ATP-dependent AMP-binding enzyme family.</text>
</comment>
<feature type="domain" description="AMP-binding enzyme C-terminal" evidence="3">
    <location>
        <begin position="523"/>
        <end position="600"/>
    </location>
</feature>
<dbReference type="SUPFAM" id="SSF56801">
    <property type="entry name" value="Acetyl-CoA synthetase-like"/>
    <property type="match status" value="1"/>
</dbReference>
<accession>A0A6J8A789</accession>
<dbReference type="InterPro" id="IPR020845">
    <property type="entry name" value="AMP-binding_CS"/>
</dbReference>
<evidence type="ECO:0000259" key="2">
    <source>
        <dbReference type="Pfam" id="PF00501"/>
    </source>
</evidence>
<dbReference type="Pfam" id="PF13193">
    <property type="entry name" value="AMP-binding_C"/>
    <property type="match status" value="1"/>
</dbReference>
<dbReference type="Gene3D" id="3.40.50.980">
    <property type="match status" value="3"/>
</dbReference>
<evidence type="ECO:0000256" key="1">
    <source>
        <dbReference type="ARBA" id="ARBA00006432"/>
    </source>
</evidence>
<dbReference type="PROSITE" id="PS00455">
    <property type="entry name" value="AMP_BINDING"/>
    <property type="match status" value="1"/>
</dbReference>
<dbReference type="FunFam" id="3.30.300.30:FF:000007">
    <property type="entry name" value="4-coumarate--CoA ligase 2"/>
    <property type="match status" value="1"/>
</dbReference>
<gene>
    <name evidence="4" type="ORF">MCOR_4392</name>
</gene>
<dbReference type="Gene3D" id="3.30.300.30">
    <property type="match status" value="1"/>
</dbReference>
<dbReference type="CDD" id="cd05911">
    <property type="entry name" value="Firefly_Luc_like"/>
    <property type="match status" value="1"/>
</dbReference>
<name>A0A6J8A789_MYTCO</name>
<dbReference type="GO" id="GO:0016207">
    <property type="term" value="F:4-coumarate-CoA ligase activity"/>
    <property type="evidence" value="ECO:0007669"/>
    <property type="project" value="UniProtKB-EC"/>
</dbReference>
<dbReference type="PANTHER" id="PTHR24096">
    <property type="entry name" value="LONG-CHAIN-FATTY-ACID--COA LIGASE"/>
    <property type="match status" value="1"/>
</dbReference>
<feature type="domain" description="AMP-dependent synthetase/ligase" evidence="2">
    <location>
        <begin position="86"/>
        <end position="473"/>
    </location>
</feature>